<reference evidence="2 3" key="1">
    <citation type="submission" date="2014-01" db="EMBL/GenBank/DDBJ databases">
        <title>Marinomonas ushuaiensis DSM 15871 Genome Sequencing.</title>
        <authorList>
            <person name="Lai Q."/>
            <person name="Shao Z.S."/>
        </authorList>
    </citation>
    <scope>NUCLEOTIDE SEQUENCE [LARGE SCALE GENOMIC DNA]</scope>
    <source>
        <strain evidence="2 3">DSM 15871</strain>
    </source>
</reference>
<feature type="transmembrane region" description="Helical" evidence="1">
    <location>
        <begin position="126"/>
        <end position="157"/>
    </location>
</feature>
<dbReference type="Proteomes" id="UP000054058">
    <property type="component" value="Unassembled WGS sequence"/>
</dbReference>
<accession>X7E4U0</accession>
<feature type="transmembrane region" description="Helical" evidence="1">
    <location>
        <begin position="271"/>
        <end position="289"/>
    </location>
</feature>
<dbReference type="PANTHER" id="PTHR30282:SF0">
    <property type="entry name" value="P-AMINOBENZOYL-GLUTAMATE TRANSPORT PROTEIN"/>
    <property type="match status" value="1"/>
</dbReference>
<dbReference type="Pfam" id="PF03806">
    <property type="entry name" value="ABG_transport"/>
    <property type="match status" value="1"/>
</dbReference>
<sequence length="515" mass="55602">MSEISPKNETIKDNRILATIERVGNKLPHPFLLFVYLAGFVIVASMVLNYYGFQTINPKTGDQSPIRSLLSGEGVVYIFTSMVKNFVNFPPLGTIVVVMLGIGLADKVGLLSTLMRQTVAKAPKHLLTFSVFVAGICGSIASDANYLILIPLVAMIFHSMGRNPIAGAAAAYAAAGAGYDASLFVTAGDAIFAGIATDAARIIDPEAYVSPLDNYYFVASSVFVLAVVGTFVIDKIVEPRLNRLHPLSSMIITAPKMDVAITDAEKSGLKAVGLFTLLFAGLVFAIVYPDASPFRNENGGLIPSPFMKSFVPFLFFYFISIGIIYGKKTGAISKIEDIPDLMATSVKGLASTLVLFFSISQFIAYFKWTGIGNLIAFEGAEILQSTGFTGYSLIVAFIIVTAVMNVFMTSGSAQFALFAPIFIPMLMNIGIDPAFTLAMFRIGDSATNIISPMSPYFSVALVYMQLYQPKLRIGTLMATMLPLSVGFIVFWTLFLLLWTWLGLPVGPGVYMHLAS</sequence>
<evidence type="ECO:0000313" key="3">
    <source>
        <dbReference type="Proteomes" id="UP000054058"/>
    </source>
</evidence>
<dbReference type="OrthoDB" id="3314392at2"/>
<feature type="transmembrane region" description="Helical" evidence="1">
    <location>
        <begin position="388"/>
        <end position="408"/>
    </location>
</feature>
<dbReference type="EMBL" id="JAMB01000005">
    <property type="protein sequence ID" value="ETX11079.1"/>
    <property type="molecule type" value="Genomic_DNA"/>
</dbReference>
<dbReference type="GO" id="GO:1902604">
    <property type="term" value="P:p-aminobenzoyl-glutamate transmembrane transport"/>
    <property type="evidence" value="ECO:0007669"/>
    <property type="project" value="InterPro"/>
</dbReference>
<feature type="transmembrane region" description="Helical" evidence="1">
    <location>
        <begin position="446"/>
        <end position="464"/>
    </location>
</feature>
<dbReference type="RefSeq" id="WP_051436166.1">
    <property type="nucleotide sequence ID" value="NZ_JAMB01000005.1"/>
</dbReference>
<comment type="caution">
    <text evidence="2">The sequence shown here is derived from an EMBL/GenBank/DDBJ whole genome shotgun (WGS) entry which is preliminary data.</text>
</comment>
<organism evidence="2 3">
    <name type="scientific">Marinomonas ushuaiensis DSM 15871</name>
    <dbReference type="NCBI Taxonomy" id="1122207"/>
    <lineage>
        <taxon>Bacteria</taxon>
        <taxon>Pseudomonadati</taxon>
        <taxon>Pseudomonadota</taxon>
        <taxon>Gammaproteobacteria</taxon>
        <taxon>Oceanospirillales</taxon>
        <taxon>Oceanospirillaceae</taxon>
        <taxon>Marinomonas</taxon>
    </lineage>
</organism>
<dbReference type="GO" id="GO:0015558">
    <property type="term" value="F:secondary active p-aminobenzoyl-glutamate transmembrane transporter activity"/>
    <property type="evidence" value="ECO:0007669"/>
    <property type="project" value="InterPro"/>
</dbReference>
<dbReference type="eggNOG" id="COG2978">
    <property type="taxonomic scope" value="Bacteria"/>
</dbReference>
<feature type="transmembrane region" description="Helical" evidence="1">
    <location>
        <begin position="89"/>
        <end position="105"/>
    </location>
</feature>
<name>X7E4U0_9GAMM</name>
<feature type="transmembrane region" description="Helical" evidence="1">
    <location>
        <begin position="476"/>
        <end position="501"/>
    </location>
</feature>
<dbReference type="AlphaFoldDB" id="X7E4U0"/>
<feature type="transmembrane region" description="Helical" evidence="1">
    <location>
        <begin position="215"/>
        <end position="233"/>
    </location>
</feature>
<feature type="transmembrane region" description="Helical" evidence="1">
    <location>
        <begin position="348"/>
        <end position="368"/>
    </location>
</feature>
<dbReference type="PANTHER" id="PTHR30282">
    <property type="entry name" value="P-AMINOBENZOYL GLUTAMATE TRANSPORTER"/>
    <property type="match status" value="1"/>
</dbReference>
<keyword evidence="1" id="KW-1133">Transmembrane helix</keyword>
<dbReference type="STRING" id="1122207.MUS1_11935"/>
<feature type="transmembrane region" description="Helical" evidence="1">
    <location>
        <begin position="309"/>
        <end position="327"/>
    </location>
</feature>
<dbReference type="InterPro" id="IPR004697">
    <property type="entry name" value="AbgT"/>
</dbReference>
<feature type="transmembrane region" description="Helical" evidence="1">
    <location>
        <begin position="415"/>
        <end position="440"/>
    </location>
</feature>
<keyword evidence="1" id="KW-0472">Membrane</keyword>
<keyword evidence="3" id="KW-1185">Reference proteome</keyword>
<gene>
    <name evidence="2" type="ORF">MUS1_11935</name>
</gene>
<dbReference type="PATRIC" id="fig|1122207.3.peg.1518"/>
<proteinExistence type="predicted"/>
<evidence type="ECO:0000256" key="1">
    <source>
        <dbReference type="SAM" id="Phobius"/>
    </source>
</evidence>
<keyword evidence="1" id="KW-0812">Transmembrane</keyword>
<feature type="transmembrane region" description="Helical" evidence="1">
    <location>
        <begin position="31"/>
        <end position="53"/>
    </location>
</feature>
<protein>
    <submittedName>
        <fullName evidence="2">Transporter</fullName>
    </submittedName>
</protein>
<evidence type="ECO:0000313" key="2">
    <source>
        <dbReference type="EMBL" id="ETX11079.1"/>
    </source>
</evidence>